<feature type="chain" id="PRO_5016451609" description="Lipoprotein" evidence="1">
    <location>
        <begin position="22"/>
        <end position="190"/>
    </location>
</feature>
<keyword evidence="1" id="KW-0732">Signal</keyword>
<protein>
    <recommendedName>
        <fullName evidence="4">Lipoprotein</fullName>
    </recommendedName>
</protein>
<organism evidence="2 3">
    <name type="scientific">Pseudaminobacter salicylatoxidans</name>
    <dbReference type="NCBI Taxonomy" id="93369"/>
    <lineage>
        <taxon>Bacteria</taxon>
        <taxon>Pseudomonadati</taxon>
        <taxon>Pseudomonadota</taxon>
        <taxon>Alphaproteobacteria</taxon>
        <taxon>Hyphomicrobiales</taxon>
        <taxon>Phyllobacteriaceae</taxon>
        <taxon>Pseudaminobacter</taxon>
    </lineage>
</organism>
<sequence length="190" mass="19648">MTSRRLPFAALALLAVVSLSACTSTQDVLEPSAIAAQQQADGSAIASTVTSSVTASSDATAPTRPIAQNIRMQIAPIVGPSVEAAAPLTERLALKARERGIRLAGSTDTAPTTHVLKGYFSALTEGKETTVVYVWDVYDPDGNRLHRINGQQKAATSGTEGWGAVPPAAMQAIADSTVSELASWLSGQTG</sequence>
<evidence type="ECO:0000313" key="3">
    <source>
        <dbReference type="Proteomes" id="UP000245396"/>
    </source>
</evidence>
<dbReference type="RefSeq" id="WP_040692535.1">
    <property type="nucleotide sequence ID" value="NZ_QGGG01000020.1"/>
</dbReference>
<keyword evidence="3" id="KW-1185">Reference proteome</keyword>
<gene>
    <name evidence="2" type="ORF">C7441_12038</name>
</gene>
<proteinExistence type="predicted"/>
<comment type="caution">
    <text evidence="2">The sequence shown here is derived from an EMBL/GenBank/DDBJ whole genome shotgun (WGS) entry which is preliminary data.</text>
</comment>
<dbReference type="PROSITE" id="PS51257">
    <property type="entry name" value="PROKAR_LIPOPROTEIN"/>
    <property type="match status" value="1"/>
</dbReference>
<evidence type="ECO:0008006" key="4">
    <source>
        <dbReference type="Google" id="ProtNLM"/>
    </source>
</evidence>
<dbReference type="AlphaFoldDB" id="A0A316BV64"/>
<dbReference type="STRING" id="1192868.GCA_000304395_01614"/>
<reference evidence="2 3" key="1">
    <citation type="submission" date="2018-05" db="EMBL/GenBank/DDBJ databases">
        <title>Genomic Encyclopedia of Type Strains, Phase IV (KMG-IV): sequencing the most valuable type-strain genomes for metagenomic binning, comparative biology and taxonomic classification.</title>
        <authorList>
            <person name="Goeker M."/>
        </authorList>
    </citation>
    <scope>NUCLEOTIDE SEQUENCE [LARGE SCALE GENOMIC DNA]</scope>
    <source>
        <strain evidence="2 3">DSM 6986</strain>
    </source>
</reference>
<dbReference type="EMBL" id="QGGG01000020">
    <property type="protein sequence ID" value="PWJ75780.1"/>
    <property type="molecule type" value="Genomic_DNA"/>
</dbReference>
<name>A0A316BV64_PSESE</name>
<dbReference type="Proteomes" id="UP000245396">
    <property type="component" value="Unassembled WGS sequence"/>
</dbReference>
<feature type="signal peptide" evidence="1">
    <location>
        <begin position="1"/>
        <end position="21"/>
    </location>
</feature>
<dbReference type="OrthoDB" id="7374881at2"/>
<evidence type="ECO:0000313" key="2">
    <source>
        <dbReference type="EMBL" id="PWJ75780.1"/>
    </source>
</evidence>
<evidence type="ECO:0000256" key="1">
    <source>
        <dbReference type="SAM" id="SignalP"/>
    </source>
</evidence>
<accession>A0A316BV64</accession>